<accession>V6HWP0</accession>
<protein>
    <submittedName>
        <fullName evidence="1">Uncharacterized protein</fullName>
    </submittedName>
</protein>
<evidence type="ECO:0000313" key="2">
    <source>
        <dbReference type="Proteomes" id="UP000018747"/>
    </source>
</evidence>
<name>V6HWP0_9LEPT</name>
<dbReference type="Proteomes" id="UP000018747">
    <property type="component" value="Unassembled WGS sequence"/>
</dbReference>
<dbReference type="RefSeq" id="WP_010579290.1">
    <property type="nucleotide sequence ID" value="NZ_AHMT02000044.1"/>
</dbReference>
<comment type="caution">
    <text evidence="1">The sequence shown here is derived from an EMBL/GenBank/DDBJ whole genome shotgun (WGS) entry which is preliminary data.</text>
</comment>
<proteinExistence type="predicted"/>
<sequence>MNNKELKHFRAVIYRNESDTLWLVRCLENNIAAQGKSFDELLHRFKLTFDAQAALDKERGLTPFSDSSPAPQKYFDLFEKTENKSISDFETEGLDTKFAVCA</sequence>
<dbReference type="AlphaFoldDB" id="V6HWP0"/>
<dbReference type="EMBL" id="AHMT02000044">
    <property type="protein sequence ID" value="EQA61896.1"/>
    <property type="molecule type" value="Genomic_DNA"/>
</dbReference>
<keyword evidence="2" id="KW-1185">Reference proteome</keyword>
<organism evidence="1 2">
    <name type="scientific">Leptospira alexanderi serovar Manhao 3 str. L 60</name>
    <dbReference type="NCBI Taxonomy" id="1049759"/>
    <lineage>
        <taxon>Bacteria</taxon>
        <taxon>Pseudomonadati</taxon>
        <taxon>Spirochaetota</taxon>
        <taxon>Spirochaetia</taxon>
        <taxon>Leptospirales</taxon>
        <taxon>Leptospiraceae</taxon>
        <taxon>Leptospira</taxon>
    </lineage>
</organism>
<evidence type="ECO:0000313" key="1">
    <source>
        <dbReference type="EMBL" id="EQA61896.1"/>
    </source>
</evidence>
<reference evidence="1" key="1">
    <citation type="submission" date="2013-05" db="EMBL/GenBank/DDBJ databases">
        <authorList>
            <person name="Harkins D.M."/>
            <person name="Durkin A.S."/>
            <person name="Brinkac L.M."/>
            <person name="Haft D.H."/>
            <person name="Selengut J.D."/>
            <person name="Sanka R."/>
            <person name="DePew J."/>
            <person name="Purushe J."/>
            <person name="Hartskeerl R.A."/>
            <person name="Ahmed A."/>
            <person name="van der Linden H."/>
            <person name="Goris M.G.A."/>
            <person name="Vinetz J.M."/>
            <person name="Sutton G.G."/>
            <person name="Nierman W.C."/>
            <person name="Fouts D.E."/>
        </authorList>
    </citation>
    <scope>NUCLEOTIDE SEQUENCE [LARGE SCALE GENOMIC DNA]</scope>
    <source>
        <strain evidence="1">L 60</strain>
    </source>
</reference>
<gene>
    <name evidence="1" type="ORF">LEP1GSC062_3247</name>
</gene>